<gene>
    <name evidence="2" type="ordered locus">S70_04675</name>
</gene>
<name>A0A140NI57_PROSM</name>
<keyword evidence="1" id="KW-0175">Coiled coil</keyword>
<accession>A0A140NI57</accession>
<protein>
    <submittedName>
        <fullName evidence="2">Uncharacterized protein</fullName>
    </submittedName>
</protein>
<dbReference type="AlphaFoldDB" id="A0A140NI57"/>
<dbReference type="HOGENOM" id="CLU_155234_0_0_6"/>
<proteinExistence type="predicted"/>
<dbReference type="EMBL" id="CP003488">
    <property type="protein sequence ID" value="AFH92815.1"/>
    <property type="molecule type" value="Genomic_DNA"/>
</dbReference>
<organism evidence="2 3">
    <name type="scientific">Providencia stuartii (strain MRSN 2154)</name>
    <dbReference type="NCBI Taxonomy" id="1157951"/>
    <lineage>
        <taxon>Bacteria</taxon>
        <taxon>Pseudomonadati</taxon>
        <taxon>Pseudomonadota</taxon>
        <taxon>Gammaproteobacteria</taxon>
        <taxon>Enterobacterales</taxon>
        <taxon>Morganellaceae</taxon>
        <taxon>Providencia</taxon>
    </lineage>
</organism>
<feature type="coiled-coil region" evidence="1">
    <location>
        <begin position="82"/>
        <end position="122"/>
    </location>
</feature>
<reference evidence="3" key="2">
    <citation type="submission" date="2012-04" db="EMBL/GenBank/DDBJ databases">
        <title>Complete genome sequence of Providencia stuartii clinical isolate MRSN 2154.</title>
        <authorList>
            <person name="Clifford R.J."/>
            <person name="Hang J."/>
            <person name="Riley M.C."/>
            <person name="Onmus-Leone F."/>
            <person name="Kuschner R.A."/>
            <person name="Lesho E.P."/>
            <person name="Waterman P.E."/>
        </authorList>
    </citation>
    <scope>NUCLEOTIDE SEQUENCE [LARGE SCALE GENOMIC DNA]</scope>
    <source>
        <strain evidence="3">MRSN 2154</strain>
    </source>
</reference>
<reference evidence="2 3" key="1">
    <citation type="journal article" date="2012" name="J. Bacteriol.">
        <title>Complete Genome Sequence of Providencia stuartii Clinical Isolate MRSN 2154.</title>
        <authorList>
            <person name="Clifford R.J."/>
            <person name="Hang J."/>
            <person name="Riley M.C."/>
            <person name="Onmus-Leone F."/>
            <person name="Kuschner R.A."/>
            <person name="Lesho E.P."/>
            <person name="Waterman P.E."/>
        </authorList>
    </citation>
    <scope>NUCLEOTIDE SEQUENCE [LARGE SCALE GENOMIC DNA]</scope>
    <source>
        <strain evidence="2 3">MRSN 2154</strain>
    </source>
</reference>
<dbReference type="PATRIC" id="fig|1157951.4.peg.927"/>
<sequence length="136" mass="15833">MVKAIELATGFEIQVVERPVYIINGAKRAYLSERAALNKLSSILTEREFREKGIETNYEDEHITLENGTIAHKRGEPTEHFMERKEAKYAELSEKLKKEREIKRLEMEYKKAKDKCKDADIVANEVYKKLMAAQNL</sequence>
<dbReference type="KEGG" id="psi:S70_04675"/>
<dbReference type="RefSeq" id="WP_014656515.1">
    <property type="nucleotide sequence ID" value="NC_017731.1"/>
</dbReference>
<dbReference type="OrthoDB" id="6466106at2"/>
<dbReference type="Proteomes" id="UP000005012">
    <property type="component" value="Chromosome"/>
</dbReference>
<evidence type="ECO:0000256" key="1">
    <source>
        <dbReference type="SAM" id="Coils"/>
    </source>
</evidence>
<evidence type="ECO:0000313" key="3">
    <source>
        <dbReference type="Proteomes" id="UP000005012"/>
    </source>
</evidence>
<evidence type="ECO:0000313" key="2">
    <source>
        <dbReference type="EMBL" id="AFH92815.1"/>
    </source>
</evidence>